<dbReference type="Proteomes" id="UP001597295">
    <property type="component" value="Unassembled WGS sequence"/>
</dbReference>
<accession>A0ABW5DTK5</accession>
<feature type="transmembrane region" description="Helical" evidence="6">
    <location>
        <begin position="63"/>
        <end position="81"/>
    </location>
</feature>
<dbReference type="CDD" id="cd06580">
    <property type="entry name" value="TM_PBP1_transp_TpRbsC_like"/>
    <property type="match status" value="1"/>
</dbReference>
<comment type="subcellular location">
    <subcellularLocation>
        <location evidence="1">Cell membrane</location>
        <topology evidence="1">Multi-pass membrane protein</topology>
    </subcellularLocation>
</comment>
<dbReference type="PANTHER" id="PTHR47089">
    <property type="entry name" value="ABC TRANSPORTER, PERMEASE PROTEIN"/>
    <property type="match status" value="1"/>
</dbReference>
<comment type="caution">
    <text evidence="7">The sequence shown here is derived from an EMBL/GenBank/DDBJ whole genome shotgun (WGS) entry which is preliminary data.</text>
</comment>
<feature type="transmembrane region" description="Helical" evidence="6">
    <location>
        <begin position="115"/>
        <end position="138"/>
    </location>
</feature>
<evidence type="ECO:0000256" key="1">
    <source>
        <dbReference type="ARBA" id="ARBA00004651"/>
    </source>
</evidence>
<proteinExistence type="predicted"/>
<evidence type="ECO:0000256" key="2">
    <source>
        <dbReference type="ARBA" id="ARBA00022475"/>
    </source>
</evidence>
<gene>
    <name evidence="7" type="ORF">ACFSM5_13965</name>
</gene>
<feature type="transmembrane region" description="Helical" evidence="6">
    <location>
        <begin position="88"/>
        <end position="109"/>
    </location>
</feature>
<sequence length="358" mass="37757">MRLDLIPRQSTPAWAIYGTPILAIFLTVVAGAILFAILGFNPWQALHGFFIDPISTEYGLTELGVKATPLALIAVGLSIGFRAGVWNIGAEGQLTVGAICAGGVALAFWGDEGWWTLPLMLMAGLAGGAAYAAIPAFLRTRFHANEILVSLMMTYVAQLWLALLVQGPWRDPQGYNFPQSRMFGADSLLPVLVEGSRLHLGALAALLVVAAATVLLSRAFIGYQVKVIGLAPAAASFAGFSAKKIIWFCLLVSGALAGLAGMIEVSGPIGQLMPSVSPGYGFTAIIVAFLGRLNPIGILLAALLLALSYLGGENVQVTMRLPLAAASVFQGMLLFFLLGTDVLLRYRPRLVFAKGKAA</sequence>
<evidence type="ECO:0000256" key="6">
    <source>
        <dbReference type="SAM" id="Phobius"/>
    </source>
</evidence>
<evidence type="ECO:0000313" key="8">
    <source>
        <dbReference type="Proteomes" id="UP001597295"/>
    </source>
</evidence>
<dbReference type="PANTHER" id="PTHR47089:SF1">
    <property type="entry name" value="GUANOSINE ABC TRANSPORTER PERMEASE PROTEIN NUPP"/>
    <property type="match status" value="1"/>
</dbReference>
<dbReference type="EMBL" id="JBHUIP010000012">
    <property type="protein sequence ID" value="MFD2264003.1"/>
    <property type="molecule type" value="Genomic_DNA"/>
</dbReference>
<keyword evidence="5 6" id="KW-0472">Membrane</keyword>
<evidence type="ECO:0000256" key="4">
    <source>
        <dbReference type="ARBA" id="ARBA00022989"/>
    </source>
</evidence>
<keyword evidence="8" id="KW-1185">Reference proteome</keyword>
<reference evidence="8" key="1">
    <citation type="journal article" date="2019" name="Int. J. Syst. Evol. Microbiol.">
        <title>The Global Catalogue of Microorganisms (GCM) 10K type strain sequencing project: providing services to taxonomists for standard genome sequencing and annotation.</title>
        <authorList>
            <consortium name="The Broad Institute Genomics Platform"/>
            <consortium name="The Broad Institute Genome Sequencing Center for Infectious Disease"/>
            <person name="Wu L."/>
            <person name="Ma J."/>
        </authorList>
    </citation>
    <scope>NUCLEOTIDE SEQUENCE [LARGE SCALE GENOMIC DNA]</scope>
    <source>
        <strain evidence="8">CGMCC 1.19062</strain>
    </source>
</reference>
<dbReference type="RefSeq" id="WP_379877045.1">
    <property type="nucleotide sequence ID" value="NZ_JBHUIP010000012.1"/>
</dbReference>
<feature type="transmembrane region" description="Helical" evidence="6">
    <location>
        <begin position="198"/>
        <end position="216"/>
    </location>
</feature>
<feature type="transmembrane region" description="Helical" evidence="6">
    <location>
        <begin position="147"/>
        <end position="169"/>
    </location>
</feature>
<dbReference type="InterPro" id="IPR001851">
    <property type="entry name" value="ABC_transp_permease"/>
</dbReference>
<dbReference type="Pfam" id="PF02653">
    <property type="entry name" value="BPD_transp_2"/>
    <property type="match status" value="1"/>
</dbReference>
<keyword evidence="4 6" id="KW-1133">Transmembrane helix</keyword>
<feature type="transmembrane region" description="Helical" evidence="6">
    <location>
        <begin position="245"/>
        <end position="263"/>
    </location>
</feature>
<organism evidence="7 8">
    <name type="scientific">Lacibacterium aquatile</name>
    <dbReference type="NCBI Taxonomy" id="1168082"/>
    <lineage>
        <taxon>Bacteria</taxon>
        <taxon>Pseudomonadati</taxon>
        <taxon>Pseudomonadota</taxon>
        <taxon>Alphaproteobacteria</taxon>
        <taxon>Rhodospirillales</taxon>
        <taxon>Rhodospirillaceae</taxon>
    </lineage>
</organism>
<evidence type="ECO:0000256" key="3">
    <source>
        <dbReference type="ARBA" id="ARBA00022692"/>
    </source>
</evidence>
<name>A0ABW5DTK5_9PROT</name>
<keyword evidence="2" id="KW-1003">Cell membrane</keyword>
<feature type="transmembrane region" description="Helical" evidence="6">
    <location>
        <begin position="21"/>
        <end position="43"/>
    </location>
</feature>
<feature type="transmembrane region" description="Helical" evidence="6">
    <location>
        <begin position="324"/>
        <end position="344"/>
    </location>
</feature>
<evidence type="ECO:0000256" key="5">
    <source>
        <dbReference type="ARBA" id="ARBA00023136"/>
    </source>
</evidence>
<evidence type="ECO:0000313" key="7">
    <source>
        <dbReference type="EMBL" id="MFD2264003.1"/>
    </source>
</evidence>
<keyword evidence="3 6" id="KW-0812">Transmembrane</keyword>
<protein>
    <submittedName>
        <fullName evidence="7">ABC transporter permease</fullName>
    </submittedName>
</protein>